<dbReference type="Proteomes" id="UP001250181">
    <property type="component" value="Unassembled WGS sequence"/>
</dbReference>
<dbReference type="InterPro" id="IPR013783">
    <property type="entry name" value="Ig-like_fold"/>
</dbReference>
<comment type="cofactor">
    <cofactor evidence="1">
        <name>Ca(2+)</name>
        <dbReference type="ChEBI" id="CHEBI:29108"/>
    </cofactor>
</comment>
<dbReference type="EMBL" id="JAWCTQ010000012">
    <property type="protein sequence ID" value="MDT9682840.1"/>
    <property type="molecule type" value="Genomic_DNA"/>
</dbReference>
<feature type="compositionally biased region" description="Polar residues" evidence="6">
    <location>
        <begin position="385"/>
        <end position="403"/>
    </location>
</feature>
<dbReference type="PANTHER" id="PTHR10357:SF215">
    <property type="entry name" value="ALPHA-AMYLASE 1"/>
    <property type="match status" value="1"/>
</dbReference>
<dbReference type="Gene3D" id="2.60.40.10">
    <property type="entry name" value="Immunoglobulins"/>
    <property type="match status" value="3"/>
</dbReference>
<dbReference type="SMART" id="SM01066">
    <property type="entry name" value="CBM_25"/>
    <property type="match status" value="2"/>
</dbReference>
<dbReference type="InterPro" id="IPR006047">
    <property type="entry name" value="GH13_cat_dom"/>
</dbReference>
<keyword evidence="2" id="KW-0479">Metal-binding</keyword>
<dbReference type="RefSeq" id="WP_315877920.1">
    <property type="nucleotide sequence ID" value="NZ_JAWCTQ010000012.1"/>
</dbReference>
<dbReference type="CDD" id="cd00063">
    <property type="entry name" value="FN3"/>
    <property type="match status" value="1"/>
</dbReference>
<dbReference type="PROSITE" id="PS50853">
    <property type="entry name" value="FN3"/>
    <property type="match status" value="1"/>
</dbReference>
<dbReference type="SUPFAM" id="SSF49265">
    <property type="entry name" value="Fibronectin type III"/>
    <property type="match status" value="1"/>
</dbReference>
<comment type="caution">
    <text evidence="9">The sequence shown here is derived from an EMBL/GenBank/DDBJ whole genome shotgun (WGS) entry which is preliminary data.</text>
</comment>
<evidence type="ECO:0000313" key="9">
    <source>
        <dbReference type="EMBL" id="MDT9682840.1"/>
    </source>
</evidence>
<feature type="chain" id="PRO_5046707777" evidence="7">
    <location>
        <begin position="28"/>
        <end position="1001"/>
    </location>
</feature>
<sequence length="1001" mass="107676">MRRTPTRLPGRPLAAAVAVSGILALVAAVPGAPSPSPSTAPVAAADSTATVFYYTKTKNWTQYHLHYAPDGGSWTTVPGVRMETACTDWVKKTVALGTAQGLRATFTNGSGTWDNNAGKDYALGTGSITVKDGAVAHSDPCAGTGPDPTPTPTPGDGNKATVYYSTRTLGWTTANLHYQPAGGSWTAVPGIGMQVACTGWWKKEVDLGTATSMKAAFNNGNGVWDNNKGADYALPTGRTTVVDNTVTPNAGDPCAGETPDTKAPTVPAGVAAKADGVSVVLTWEPSTDGRGVTKYQVTRTGGTRGTVVTDVGSTVFSDANLEEKTAYTYTVRAADAAGNLSAASAAATATTGEKPPTPAAGKPLGTDPRKDPIYFVLTARFNDGDTGNNRGGSQHAKSGNAANNDPMFRGDFKGLVQKLDYIKGLGFSAVWITPVVLNRSDYDYHGYHGWDFYKVDPRLESAGASYQDLINAAHAKGMKIYQDVVYNHSSRWGAKGLFVPTVHGVRDSQWSWYYDEKQTGFEYDGLTVDPKTGKSYYNGDLWSTAEPAGNTCVNWGKPTGAKSPEGYTIYNCQWPSPTSGMFPKSLYHNCWIGNWEGEDSRSCWLHDDLADFNTEDPQVQNHLIGAYNKYIDMGVDGFRVDTAVHIPRTTWNRRFLPAIQERVTQRHGAEAAKNFFVFGEVAAFVNDKWNRGSVNHSAQFFTWKERKEYSADDARAALEMYDHEQQAGTANQPTSANAFLDGNAYHAPDHSRFSGMHVIDMRMHMNFGDAVNAFHNGKDSDDSYNDATYNVVYVDSHDYGPNKGSERYAGGTDAWAENMSLMWTFRGIPTLYYGSEIEFQAGKKIDCGPTCPLATTGRAYYGDHVAGDVKASDFSKVDSATGQVATTLQKPLVKHVQRLNQIRRAVPALQTGQYSTQGIQGEMAFKRRYTAGGTDSFALVTVTHGATYTGIPNGTYTDAVTGDTRVVTGGTLTVAAPGKGNLRVYVLNGPGRIGAAGPYLK</sequence>
<name>A0ABU3QJ86_9ACTN</name>
<proteinExistence type="predicted"/>
<feature type="region of interest" description="Disordered" evidence="6">
    <location>
        <begin position="137"/>
        <end position="157"/>
    </location>
</feature>
<dbReference type="Pfam" id="PF00041">
    <property type="entry name" value="fn3"/>
    <property type="match status" value="1"/>
</dbReference>
<dbReference type="SMART" id="SM00060">
    <property type="entry name" value="FN3"/>
    <property type="match status" value="1"/>
</dbReference>
<protein>
    <submittedName>
        <fullName evidence="9">Carbohydrate binding domain-containing protein</fullName>
    </submittedName>
</protein>
<dbReference type="InterPro" id="IPR003961">
    <property type="entry name" value="FN3_dom"/>
</dbReference>
<feature type="region of interest" description="Disordered" evidence="6">
    <location>
        <begin position="382"/>
        <end position="404"/>
    </location>
</feature>
<evidence type="ECO:0000259" key="8">
    <source>
        <dbReference type="PROSITE" id="PS50853"/>
    </source>
</evidence>
<dbReference type="Pfam" id="PF03423">
    <property type="entry name" value="CBM_25"/>
    <property type="match status" value="2"/>
</dbReference>
<gene>
    <name evidence="9" type="ORF">RND61_12270</name>
</gene>
<reference evidence="9 10" key="1">
    <citation type="submission" date="2023-09" db="EMBL/GenBank/DDBJ databases">
        <title>Streptomyces sp. nov.: A antagonism against Alternaria gaisen Producing Streptochlin, Isolated from Tamarix root soil.</title>
        <authorList>
            <person name="Chen Y."/>
        </authorList>
    </citation>
    <scope>NUCLEOTIDE SEQUENCE [LARGE SCALE GENOMIC DNA]</scope>
    <source>
        <strain evidence="9 10">TRM76323</strain>
    </source>
</reference>
<evidence type="ECO:0000256" key="2">
    <source>
        <dbReference type="ARBA" id="ARBA00022723"/>
    </source>
</evidence>
<keyword evidence="5" id="KW-0119">Carbohydrate metabolism</keyword>
<accession>A0ABU3QJ86</accession>
<feature type="region of interest" description="Disordered" evidence="6">
    <location>
        <begin position="347"/>
        <end position="369"/>
    </location>
</feature>
<keyword evidence="10" id="KW-1185">Reference proteome</keyword>
<dbReference type="SMART" id="SM00642">
    <property type="entry name" value="Aamy"/>
    <property type="match status" value="1"/>
</dbReference>
<evidence type="ECO:0000256" key="1">
    <source>
        <dbReference type="ARBA" id="ARBA00001913"/>
    </source>
</evidence>
<dbReference type="Gene3D" id="3.20.20.80">
    <property type="entry name" value="Glycosidases"/>
    <property type="match status" value="3"/>
</dbReference>
<dbReference type="InterPro" id="IPR017853">
    <property type="entry name" value="GH"/>
</dbReference>
<dbReference type="Pfam" id="PF00128">
    <property type="entry name" value="Alpha-amylase"/>
    <property type="match status" value="1"/>
</dbReference>
<evidence type="ECO:0000256" key="5">
    <source>
        <dbReference type="ARBA" id="ARBA00023326"/>
    </source>
</evidence>
<dbReference type="CDD" id="cd11339">
    <property type="entry name" value="AmyAc_bac_CMD_like_2"/>
    <property type="match status" value="1"/>
</dbReference>
<dbReference type="PANTHER" id="PTHR10357">
    <property type="entry name" value="ALPHA-AMYLASE FAMILY MEMBER"/>
    <property type="match status" value="1"/>
</dbReference>
<feature type="signal peptide" evidence="7">
    <location>
        <begin position="1"/>
        <end position="27"/>
    </location>
</feature>
<keyword evidence="4" id="KW-0378">Hydrolase</keyword>
<keyword evidence="3 7" id="KW-0732">Signal</keyword>
<evidence type="ECO:0000256" key="7">
    <source>
        <dbReference type="SAM" id="SignalP"/>
    </source>
</evidence>
<evidence type="ECO:0000313" key="10">
    <source>
        <dbReference type="Proteomes" id="UP001250181"/>
    </source>
</evidence>
<keyword evidence="4" id="KW-0326">Glycosidase</keyword>
<feature type="domain" description="Fibronectin type-III" evidence="8">
    <location>
        <begin position="263"/>
        <end position="354"/>
    </location>
</feature>
<evidence type="ECO:0000256" key="6">
    <source>
        <dbReference type="SAM" id="MobiDB-lite"/>
    </source>
</evidence>
<dbReference type="InterPro" id="IPR036116">
    <property type="entry name" value="FN3_sf"/>
</dbReference>
<dbReference type="InterPro" id="IPR005085">
    <property type="entry name" value="CBM25"/>
</dbReference>
<organism evidence="9 10">
    <name type="scientific">Streptomyces tamarix</name>
    <dbReference type="NCBI Taxonomy" id="3078565"/>
    <lineage>
        <taxon>Bacteria</taxon>
        <taxon>Bacillati</taxon>
        <taxon>Actinomycetota</taxon>
        <taxon>Actinomycetes</taxon>
        <taxon>Kitasatosporales</taxon>
        <taxon>Streptomycetaceae</taxon>
        <taxon>Streptomyces</taxon>
    </lineage>
</organism>
<dbReference type="SUPFAM" id="SSF51445">
    <property type="entry name" value="(Trans)glycosidases"/>
    <property type="match status" value="1"/>
</dbReference>
<keyword evidence="5" id="KW-0624">Polysaccharide degradation</keyword>
<evidence type="ECO:0000256" key="4">
    <source>
        <dbReference type="ARBA" id="ARBA00023295"/>
    </source>
</evidence>
<evidence type="ECO:0000256" key="3">
    <source>
        <dbReference type="ARBA" id="ARBA00022729"/>
    </source>
</evidence>